<evidence type="ECO:0000256" key="1">
    <source>
        <dbReference type="ARBA" id="ARBA00003195"/>
    </source>
</evidence>
<evidence type="ECO:0000256" key="3">
    <source>
        <dbReference type="ARBA" id="ARBA00005482"/>
    </source>
</evidence>
<name>A0A8J9VAF3_9NEOP</name>
<dbReference type="AlphaFoldDB" id="A0A8J9VAF3"/>
<dbReference type="Pfam" id="PF07347">
    <property type="entry name" value="CI-B14_5a"/>
    <property type="match status" value="1"/>
</dbReference>
<keyword evidence="10" id="KW-0007">Acetylation</keyword>
<dbReference type="OrthoDB" id="7449810at2759"/>
<evidence type="ECO:0000256" key="13">
    <source>
        <dbReference type="ARBA" id="ARBA00030360"/>
    </source>
</evidence>
<keyword evidence="9" id="KW-0249">Electron transport</keyword>
<dbReference type="PANTHER" id="PTHR12485">
    <property type="entry name" value="NADH-UBIQUINONE OXIDOREDUCTASE SUBUNIT B"/>
    <property type="match status" value="1"/>
</dbReference>
<dbReference type="PANTHER" id="PTHR12485:SF1">
    <property type="entry name" value="NADH DEHYDROGENASE [UBIQUINONE] 1 ALPHA SUBCOMPLEX SUBUNIT 7"/>
    <property type="match status" value="1"/>
</dbReference>
<evidence type="ECO:0000313" key="17">
    <source>
        <dbReference type="Proteomes" id="UP000838878"/>
    </source>
</evidence>
<evidence type="ECO:0000256" key="9">
    <source>
        <dbReference type="ARBA" id="ARBA00022982"/>
    </source>
</evidence>
<evidence type="ECO:0000256" key="4">
    <source>
        <dbReference type="ARBA" id="ARBA00011533"/>
    </source>
</evidence>
<evidence type="ECO:0000256" key="11">
    <source>
        <dbReference type="ARBA" id="ARBA00023128"/>
    </source>
</evidence>
<proteinExistence type="inferred from homology"/>
<evidence type="ECO:0000256" key="5">
    <source>
        <dbReference type="ARBA" id="ARBA00016383"/>
    </source>
</evidence>
<sequence>MVNAKFKFRDISYGLQKLRDFLLGRKHTLHGRFPPMVAPRTLPPANIPRGPDTKYSDKYYFQRNAFNSVYPPIVAPVAEGPPLKKDQVRKGTPSGAMRPDAICFNFAPTPGSAWWWDGHCYYECEPESSSPPTPSQEKDSLCPPDQKIIK</sequence>
<evidence type="ECO:0000256" key="7">
    <source>
        <dbReference type="ARBA" id="ARBA00022660"/>
    </source>
</evidence>
<feature type="region of interest" description="Disordered" evidence="15">
    <location>
        <begin position="125"/>
        <end position="150"/>
    </location>
</feature>
<organism evidence="16 17">
    <name type="scientific">Brenthis ino</name>
    <name type="common">lesser marbled fritillary</name>
    <dbReference type="NCBI Taxonomy" id="405034"/>
    <lineage>
        <taxon>Eukaryota</taxon>
        <taxon>Metazoa</taxon>
        <taxon>Ecdysozoa</taxon>
        <taxon>Arthropoda</taxon>
        <taxon>Hexapoda</taxon>
        <taxon>Insecta</taxon>
        <taxon>Pterygota</taxon>
        <taxon>Neoptera</taxon>
        <taxon>Endopterygota</taxon>
        <taxon>Lepidoptera</taxon>
        <taxon>Glossata</taxon>
        <taxon>Ditrysia</taxon>
        <taxon>Papilionoidea</taxon>
        <taxon>Nymphalidae</taxon>
        <taxon>Heliconiinae</taxon>
        <taxon>Argynnini</taxon>
        <taxon>Brenthis</taxon>
    </lineage>
</organism>
<keyword evidence="11" id="KW-0496">Mitochondrion</keyword>
<evidence type="ECO:0000256" key="6">
    <source>
        <dbReference type="ARBA" id="ARBA00022448"/>
    </source>
</evidence>
<evidence type="ECO:0000256" key="14">
    <source>
        <dbReference type="ARBA" id="ARBA00033401"/>
    </source>
</evidence>
<reference evidence="16" key="1">
    <citation type="submission" date="2021-12" db="EMBL/GenBank/DDBJ databases">
        <authorList>
            <person name="Martin H S."/>
        </authorList>
    </citation>
    <scope>NUCLEOTIDE SEQUENCE</scope>
</reference>
<comment type="subcellular location">
    <subcellularLocation>
        <location evidence="2">Mitochondrion inner membrane</location>
        <topology evidence="2">Peripheral membrane protein</topology>
        <orientation evidence="2">Matrix side</orientation>
    </subcellularLocation>
</comment>
<protein>
    <recommendedName>
        <fullName evidence="5">NADH dehydrogenase [ubiquinone] 1 alpha subcomplex subunit 7</fullName>
    </recommendedName>
    <alternativeName>
        <fullName evidence="14">Complex I-B14.5a</fullName>
    </alternativeName>
    <alternativeName>
        <fullName evidence="13">NADH-ubiquinone oxidoreductase subunit B14.5a</fullName>
    </alternativeName>
</protein>
<keyword evidence="7" id="KW-0679">Respiratory chain</keyword>
<dbReference type="EMBL" id="OV170232">
    <property type="protein sequence ID" value="CAH0718283.1"/>
    <property type="molecule type" value="Genomic_DNA"/>
</dbReference>
<dbReference type="Proteomes" id="UP000838878">
    <property type="component" value="Chromosome 12"/>
</dbReference>
<comment type="function">
    <text evidence="1">Accessory subunit of the mitochondrial membrane respiratory chain NADH dehydrogenase (Complex I), that is believed not to be involved in catalysis. Complex I functions in the transfer of electrons from NADH to the respiratory chain. The immediate electron acceptor for the enzyme is believed to be ubiquinone.</text>
</comment>
<keyword evidence="6" id="KW-0813">Transport</keyword>
<keyword evidence="17" id="KW-1185">Reference proteome</keyword>
<dbReference type="InterPro" id="IPR009947">
    <property type="entry name" value="NDUA7"/>
</dbReference>
<evidence type="ECO:0000256" key="2">
    <source>
        <dbReference type="ARBA" id="ARBA00004443"/>
    </source>
</evidence>
<gene>
    <name evidence="16" type="ORF">BINO364_LOCUS4794</name>
</gene>
<dbReference type="GO" id="GO:0006120">
    <property type="term" value="P:mitochondrial electron transport, NADH to ubiquinone"/>
    <property type="evidence" value="ECO:0007669"/>
    <property type="project" value="TreeGrafter"/>
</dbReference>
<evidence type="ECO:0000256" key="15">
    <source>
        <dbReference type="SAM" id="MobiDB-lite"/>
    </source>
</evidence>
<evidence type="ECO:0000313" key="16">
    <source>
        <dbReference type="EMBL" id="CAH0718283.1"/>
    </source>
</evidence>
<feature type="non-terminal residue" evidence="16">
    <location>
        <position position="150"/>
    </location>
</feature>
<comment type="similarity">
    <text evidence="3">Belongs to the complex I NDUFA7 subunit family.</text>
</comment>
<keyword evidence="8" id="KW-0999">Mitochondrion inner membrane</keyword>
<dbReference type="GO" id="GO:0005743">
    <property type="term" value="C:mitochondrial inner membrane"/>
    <property type="evidence" value="ECO:0007669"/>
    <property type="project" value="UniProtKB-SubCell"/>
</dbReference>
<evidence type="ECO:0000256" key="12">
    <source>
        <dbReference type="ARBA" id="ARBA00023136"/>
    </source>
</evidence>
<evidence type="ECO:0000256" key="8">
    <source>
        <dbReference type="ARBA" id="ARBA00022792"/>
    </source>
</evidence>
<keyword evidence="12" id="KW-0472">Membrane</keyword>
<evidence type="ECO:0000256" key="10">
    <source>
        <dbReference type="ARBA" id="ARBA00022990"/>
    </source>
</evidence>
<accession>A0A8J9VAF3</accession>
<comment type="subunit">
    <text evidence="4">Complex I is composed of 45 different subunits.</text>
</comment>